<dbReference type="OrthoDB" id="158445at2"/>
<feature type="transmembrane region" description="Helical" evidence="1">
    <location>
        <begin position="76"/>
        <end position="95"/>
    </location>
</feature>
<reference evidence="2 3" key="1">
    <citation type="submission" date="2019-03" db="EMBL/GenBank/DDBJ databases">
        <authorList>
            <person name="Kim M.K.M."/>
        </authorList>
    </citation>
    <scope>NUCLEOTIDE SEQUENCE [LARGE SCALE GENOMIC DNA]</scope>
    <source>
        <strain evidence="2 3">18JY21-1</strain>
    </source>
</reference>
<feature type="transmembrane region" description="Helical" evidence="1">
    <location>
        <begin position="39"/>
        <end position="56"/>
    </location>
</feature>
<keyword evidence="3" id="KW-1185">Reference proteome</keyword>
<dbReference type="RefSeq" id="WP_132418692.1">
    <property type="nucleotide sequence ID" value="NZ_SKFG01000013.1"/>
</dbReference>
<accession>A0A4R4EE79</accession>
<keyword evidence="1" id="KW-0472">Membrane</keyword>
<evidence type="ECO:0000313" key="2">
    <source>
        <dbReference type="EMBL" id="TCZ76325.1"/>
    </source>
</evidence>
<dbReference type="EMBL" id="SKFG01000013">
    <property type="protein sequence ID" value="TCZ76325.1"/>
    <property type="molecule type" value="Genomic_DNA"/>
</dbReference>
<name>A0A4R4EE79_9BACL</name>
<proteinExistence type="predicted"/>
<organism evidence="2 3">
    <name type="scientific">Paenibacillus albiflavus</name>
    <dbReference type="NCBI Taxonomy" id="2545760"/>
    <lineage>
        <taxon>Bacteria</taxon>
        <taxon>Bacillati</taxon>
        <taxon>Bacillota</taxon>
        <taxon>Bacilli</taxon>
        <taxon>Bacillales</taxon>
        <taxon>Paenibacillaceae</taxon>
        <taxon>Paenibacillus</taxon>
    </lineage>
</organism>
<dbReference type="Proteomes" id="UP000295418">
    <property type="component" value="Unassembled WGS sequence"/>
</dbReference>
<feature type="transmembrane region" description="Helical" evidence="1">
    <location>
        <begin position="191"/>
        <end position="217"/>
    </location>
</feature>
<keyword evidence="1" id="KW-0812">Transmembrane</keyword>
<feature type="transmembrane region" description="Helical" evidence="1">
    <location>
        <begin position="6"/>
        <end position="27"/>
    </location>
</feature>
<protein>
    <submittedName>
        <fullName evidence="2">M50 family peptidase</fullName>
    </submittedName>
</protein>
<gene>
    <name evidence="2" type="ORF">E0485_14080</name>
</gene>
<evidence type="ECO:0000313" key="3">
    <source>
        <dbReference type="Proteomes" id="UP000295418"/>
    </source>
</evidence>
<sequence length="223" mass="25323">MNKWWKTLGIIIGTAVLTELIPFSSFFRNVETLIHEFGHALLTLVLSGKVHFIYLFSNHSGVTYSYVNERWQFIPIALAGYILSAILTIVLFWLYNRNQHRKGLIGLTILTLICVLFFVRNAFGVFWCIGFIALNIGAYLLPWKWVRDFYYLLISFICLVESVIGPMYLAFLSITSPASAGDAANLSRITFIPAIIWSLLFTVIAIWCAGKSIALFLNPKREA</sequence>
<feature type="transmembrane region" description="Helical" evidence="1">
    <location>
        <begin position="149"/>
        <end position="171"/>
    </location>
</feature>
<dbReference type="InterPro" id="IPR049500">
    <property type="entry name" value="Peptidase_M50B-like"/>
</dbReference>
<comment type="caution">
    <text evidence="2">The sequence shown here is derived from an EMBL/GenBank/DDBJ whole genome shotgun (WGS) entry which is preliminary data.</text>
</comment>
<dbReference type="AlphaFoldDB" id="A0A4R4EE79"/>
<feature type="transmembrane region" description="Helical" evidence="1">
    <location>
        <begin position="102"/>
        <end position="118"/>
    </location>
</feature>
<dbReference type="Pfam" id="PF13398">
    <property type="entry name" value="Peptidase_M50B"/>
    <property type="match status" value="1"/>
</dbReference>
<evidence type="ECO:0000256" key="1">
    <source>
        <dbReference type="SAM" id="Phobius"/>
    </source>
</evidence>
<keyword evidence="1" id="KW-1133">Transmembrane helix</keyword>
<feature type="transmembrane region" description="Helical" evidence="1">
    <location>
        <begin position="124"/>
        <end position="142"/>
    </location>
</feature>